<reference evidence="5" key="2">
    <citation type="submission" date="2025-08" db="UniProtKB">
        <authorList>
            <consortium name="Ensembl"/>
        </authorList>
    </citation>
    <scope>IDENTIFICATION</scope>
    <source>
        <strain evidence="5">broiler</strain>
    </source>
</reference>
<dbReference type="SUPFAM" id="SSF50156">
    <property type="entry name" value="PDZ domain-like"/>
    <property type="match status" value="1"/>
</dbReference>
<feature type="region of interest" description="Disordered" evidence="3">
    <location>
        <begin position="365"/>
        <end position="424"/>
    </location>
</feature>
<name>A0A8V1A536_CHICK</name>
<reference evidence="5" key="1">
    <citation type="submission" date="2020-11" db="EMBL/GenBank/DDBJ databases">
        <title>Gallus gallus (Chicken) genome, bGalGal1, GRCg7b, maternal haplotype autosomes + Z &amp; W.</title>
        <authorList>
            <person name="Warren W."/>
            <person name="Formenti G."/>
            <person name="Fedrigo O."/>
            <person name="Haase B."/>
            <person name="Mountcastle J."/>
            <person name="Balacco J."/>
            <person name="Tracey A."/>
            <person name="Schneider V."/>
            <person name="Okimoto R."/>
            <person name="Cheng H."/>
            <person name="Hawken R."/>
            <person name="Howe K."/>
            <person name="Jarvis E.D."/>
        </authorList>
    </citation>
    <scope>NUCLEOTIDE SEQUENCE [LARGE SCALE GENOMIC DNA]</scope>
    <source>
        <strain evidence="5">Broiler</strain>
    </source>
</reference>
<dbReference type="PANTHER" id="PTHR15963:SF3">
    <property type="entry name" value="PROTEIN TAMALIN"/>
    <property type="match status" value="1"/>
</dbReference>
<protein>
    <submittedName>
        <fullName evidence="5">Trafficking regulator and scaffold protein tamalin</fullName>
    </submittedName>
</protein>
<dbReference type="GO" id="GO:0005886">
    <property type="term" value="C:plasma membrane"/>
    <property type="evidence" value="ECO:0000318"/>
    <property type="project" value="GO_Central"/>
</dbReference>
<dbReference type="GO" id="GO:0099149">
    <property type="term" value="P:regulation of postsynaptic neurotransmitter receptor internalization"/>
    <property type="evidence" value="ECO:0007669"/>
    <property type="project" value="Ensembl"/>
</dbReference>
<dbReference type="GO" id="GO:0005737">
    <property type="term" value="C:cytoplasm"/>
    <property type="evidence" value="ECO:0007669"/>
    <property type="project" value="UniProtKB-SubCell"/>
</dbReference>
<evidence type="ECO:0000259" key="4">
    <source>
        <dbReference type="PROSITE" id="PS50106"/>
    </source>
</evidence>
<feature type="compositionally biased region" description="Gly residues" evidence="3">
    <location>
        <begin position="396"/>
        <end position="408"/>
    </location>
</feature>
<dbReference type="GO" id="GO:0007165">
    <property type="term" value="P:signal transduction"/>
    <property type="evidence" value="ECO:0000318"/>
    <property type="project" value="GO_Central"/>
</dbReference>
<dbReference type="GO" id="GO:0098978">
    <property type="term" value="C:glutamatergic synapse"/>
    <property type="evidence" value="ECO:0007669"/>
    <property type="project" value="Ensembl"/>
</dbReference>
<dbReference type="Gene3D" id="2.30.42.10">
    <property type="match status" value="1"/>
</dbReference>
<organism evidence="5 6">
    <name type="scientific">Gallus gallus</name>
    <name type="common">Chicken</name>
    <dbReference type="NCBI Taxonomy" id="9031"/>
    <lineage>
        <taxon>Eukaryota</taxon>
        <taxon>Metazoa</taxon>
        <taxon>Chordata</taxon>
        <taxon>Craniata</taxon>
        <taxon>Vertebrata</taxon>
        <taxon>Euteleostomi</taxon>
        <taxon>Archelosauria</taxon>
        <taxon>Archosauria</taxon>
        <taxon>Dinosauria</taxon>
        <taxon>Saurischia</taxon>
        <taxon>Theropoda</taxon>
        <taxon>Coelurosauria</taxon>
        <taxon>Aves</taxon>
        <taxon>Neognathae</taxon>
        <taxon>Galloanserae</taxon>
        <taxon>Galliformes</taxon>
        <taxon>Phasianidae</taxon>
        <taxon>Phasianinae</taxon>
        <taxon>Gallus</taxon>
    </lineage>
</organism>
<gene>
    <name evidence="5" type="primary">GRASP</name>
</gene>
<dbReference type="SMART" id="SM00228">
    <property type="entry name" value="PDZ"/>
    <property type="match status" value="1"/>
</dbReference>
<reference evidence="5" key="3">
    <citation type="submission" date="2025-09" db="UniProtKB">
        <authorList>
            <consortium name="Ensembl"/>
        </authorList>
    </citation>
    <scope>IDENTIFICATION</scope>
    <source>
        <strain evidence="5">broiler</strain>
    </source>
</reference>
<feature type="region of interest" description="Disordered" evidence="3">
    <location>
        <begin position="305"/>
        <end position="324"/>
    </location>
</feature>
<keyword evidence="2" id="KW-0963">Cytoplasm</keyword>
<dbReference type="Proteomes" id="UP000000539">
    <property type="component" value="Chromosome 34"/>
</dbReference>
<feature type="compositionally biased region" description="Gly residues" evidence="3">
    <location>
        <begin position="283"/>
        <end position="300"/>
    </location>
</feature>
<feature type="region of interest" description="Disordered" evidence="3">
    <location>
        <begin position="1"/>
        <end position="42"/>
    </location>
</feature>
<evidence type="ECO:0000313" key="5">
    <source>
        <dbReference type="Ensembl" id="ENSGALP00010038309.1"/>
    </source>
</evidence>
<comment type="subcellular location">
    <subcellularLocation>
        <location evidence="1">Cytoplasm</location>
    </subcellularLocation>
</comment>
<dbReference type="Ensembl" id="ENSGALT00010062023.1">
    <property type="protein sequence ID" value="ENSGALP00010038309.1"/>
    <property type="gene ID" value="ENSGALG00010025405.1"/>
</dbReference>
<dbReference type="OrthoDB" id="10041077at2759"/>
<dbReference type="InterPro" id="IPR052122">
    <property type="entry name" value="Intracell_Traff_Signaling_Reg"/>
</dbReference>
<feature type="domain" description="PDZ" evidence="4">
    <location>
        <begin position="78"/>
        <end position="167"/>
    </location>
</feature>
<dbReference type="Pfam" id="PF00595">
    <property type="entry name" value="PDZ"/>
    <property type="match status" value="1"/>
</dbReference>
<feature type="compositionally biased region" description="Pro residues" evidence="3">
    <location>
        <begin position="29"/>
        <end position="39"/>
    </location>
</feature>
<feature type="compositionally biased region" description="Pro residues" evidence="3">
    <location>
        <begin position="262"/>
        <end position="272"/>
    </location>
</feature>
<dbReference type="AlphaFoldDB" id="A0A8V1A536"/>
<evidence type="ECO:0000256" key="3">
    <source>
        <dbReference type="SAM" id="MobiDB-lite"/>
    </source>
</evidence>
<feature type="region of interest" description="Disordered" evidence="3">
    <location>
        <begin position="242"/>
        <end position="300"/>
    </location>
</feature>
<dbReference type="InterPro" id="IPR001478">
    <property type="entry name" value="PDZ"/>
</dbReference>
<dbReference type="InterPro" id="IPR036034">
    <property type="entry name" value="PDZ_sf"/>
</dbReference>
<evidence type="ECO:0000256" key="1">
    <source>
        <dbReference type="ARBA" id="ARBA00004496"/>
    </source>
</evidence>
<dbReference type="GeneTree" id="ENSGT00530000063734"/>
<proteinExistence type="predicted"/>
<dbReference type="PANTHER" id="PTHR15963">
    <property type="entry name" value="GENERAL RECEPTOR FOR PHOSPHOINOSITIDES 1-ASSOCIATED SCAFFOLD PROTEIN-RELATED"/>
    <property type="match status" value="1"/>
</dbReference>
<dbReference type="CDD" id="cd06713">
    <property type="entry name" value="PDZ_tamalin_CYTIP-like"/>
    <property type="match status" value="1"/>
</dbReference>
<dbReference type="FunCoup" id="A0A8V1A536">
    <property type="interactions" value="234"/>
</dbReference>
<evidence type="ECO:0000313" key="6">
    <source>
        <dbReference type="Proteomes" id="UP000000539"/>
    </source>
</evidence>
<dbReference type="GlyGen" id="A0A8V1A536">
    <property type="glycosylation" value="3 sites"/>
</dbReference>
<sequence length="424" mass="44456">MTLRRRQRLRPKEGDGAAPDRCAADADPDPGPGPVPDPGPTDVYRTLAASGGTLPRVRKDMGFTWPSPSGSPEEHRRVVTLQKGAEETFGFEIQTYGLHHAEHRRVQMFTFVSRVHGGSAAEAAGLQRGDTITGVNGQNVEGTRHRDIVDIIRSAGDMLRLETLYGTSVRRAELEARLQYLKQTLYEKWGEFRSLMVQEQRLVRGVVAKDPSIYATLESLRGWGGPSSPHASSDDSLYQTCVFTDGVGDNDGDGGDRGGATPAPPPPRPRPPLTRSVSLKCGSGAGAAGPTWGGGRFGDPGVVLRGGDGAAAPPPEGSAQQFPSAAVEVHPRIEPSVGGGGKSAVMGGGRGDPPATRGYLFIYCGGGRPPPPTPNRPIGANGQSSAPPPPIPHWGSVGGGRVWGGGGKDPSPVPPPPQKTKLWG</sequence>
<dbReference type="PROSITE" id="PS50106">
    <property type="entry name" value="PDZ"/>
    <property type="match status" value="1"/>
</dbReference>
<keyword evidence="6" id="KW-1185">Reference proteome</keyword>
<accession>A0A8V1A536</accession>
<evidence type="ECO:0000256" key="2">
    <source>
        <dbReference type="ARBA" id="ARBA00022490"/>
    </source>
</evidence>